<evidence type="ECO:0000259" key="1">
    <source>
        <dbReference type="PROSITE" id="PS51186"/>
    </source>
</evidence>
<keyword evidence="5" id="KW-1185">Reference proteome</keyword>
<dbReference type="InterPro" id="IPR016181">
    <property type="entry name" value="Acyl_CoA_acyltransferase"/>
</dbReference>
<protein>
    <submittedName>
        <fullName evidence="3">Acetoin utilization protein</fullName>
    </submittedName>
</protein>
<dbReference type="PIRSF" id="PIRSF021278">
    <property type="entry name" value="AcuA"/>
    <property type="match status" value="1"/>
</dbReference>
<dbReference type="GO" id="GO:0045150">
    <property type="term" value="P:acetoin catabolic process"/>
    <property type="evidence" value="ECO:0007669"/>
    <property type="project" value="InterPro"/>
</dbReference>
<accession>A0A0D0SH13</accession>
<organism evidence="3 4">
    <name type="scientific">Staphylococcus gallinarum</name>
    <dbReference type="NCBI Taxonomy" id="1293"/>
    <lineage>
        <taxon>Bacteria</taxon>
        <taxon>Bacillati</taxon>
        <taxon>Bacillota</taxon>
        <taxon>Bacilli</taxon>
        <taxon>Bacillales</taxon>
        <taxon>Staphylococcaceae</taxon>
        <taxon>Staphylococcus</taxon>
    </lineage>
</organism>
<dbReference type="GO" id="GO:0016747">
    <property type="term" value="F:acyltransferase activity, transferring groups other than amino-acyl groups"/>
    <property type="evidence" value="ECO:0007669"/>
    <property type="project" value="InterPro"/>
</dbReference>
<dbReference type="GeneID" id="93844912"/>
<dbReference type="InterPro" id="IPR024699">
    <property type="entry name" value="AcuA"/>
</dbReference>
<dbReference type="Pfam" id="PF00583">
    <property type="entry name" value="Acetyltransf_1"/>
    <property type="match status" value="1"/>
</dbReference>
<dbReference type="GO" id="GO:0019152">
    <property type="term" value="F:acetoin dehydrogenase (NAD+) activity"/>
    <property type="evidence" value="ECO:0007669"/>
    <property type="project" value="InterPro"/>
</dbReference>
<evidence type="ECO:0000313" key="5">
    <source>
        <dbReference type="Proteomes" id="UP000321057"/>
    </source>
</evidence>
<dbReference type="RefSeq" id="WP_042738406.1">
    <property type="nucleotide sequence ID" value="NZ_BKAX01000003.1"/>
</dbReference>
<evidence type="ECO:0000313" key="3">
    <source>
        <dbReference type="EMBL" id="SUM33601.1"/>
    </source>
</evidence>
<evidence type="ECO:0000313" key="2">
    <source>
        <dbReference type="EMBL" id="GEQ05427.1"/>
    </source>
</evidence>
<dbReference type="PROSITE" id="PS51186">
    <property type="entry name" value="GNAT"/>
    <property type="match status" value="1"/>
</dbReference>
<dbReference type="EMBL" id="BKAX01000003">
    <property type="protein sequence ID" value="GEQ05427.1"/>
    <property type="molecule type" value="Genomic_DNA"/>
</dbReference>
<dbReference type="Gene3D" id="3.40.630.30">
    <property type="match status" value="1"/>
</dbReference>
<dbReference type="AlphaFoldDB" id="A0A0D0SH13"/>
<dbReference type="OrthoDB" id="5416633at2"/>
<sequence>MKHIKTYQYKDFNLDEGHFVIEGPVSHSELNQMTFDNGLKSFRSPDEQFEAVKEISELPEGRIFVLRLDNHIVGYVTYHYPDPLERWSTGNLEYLIELGAIEISLPYRHLRLGSELIKISLAGDEYEDYIVLTTEYYWHWDLKNAKLDVYEYKKLMQKLMGYGGLEIFATDDPEITSHPANCLMARIGSRISIDQLQAFDDIRYMNRFFF</sequence>
<evidence type="ECO:0000313" key="4">
    <source>
        <dbReference type="Proteomes" id="UP000255277"/>
    </source>
</evidence>
<gene>
    <name evidence="3" type="ORF">NCTC12195_03067</name>
    <name evidence="2" type="ORF">SGA02_12550</name>
</gene>
<name>A0A0D0SH13_STAGA</name>
<reference evidence="3 4" key="1">
    <citation type="submission" date="2018-06" db="EMBL/GenBank/DDBJ databases">
        <authorList>
            <consortium name="Pathogen Informatics"/>
            <person name="Doyle S."/>
        </authorList>
    </citation>
    <scope>NUCLEOTIDE SEQUENCE [LARGE SCALE GENOMIC DNA]</scope>
    <source>
        <strain evidence="3 4">NCTC12195</strain>
    </source>
</reference>
<reference evidence="2 5" key="2">
    <citation type="submission" date="2019-07" db="EMBL/GenBank/DDBJ databases">
        <title>Whole genome shotgun sequence of Staphylococcus gallinarum NBRC 109767.</title>
        <authorList>
            <person name="Hosoyama A."/>
            <person name="Uohara A."/>
            <person name="Ohji S."/>
            <person name="Ichikawa N."/>
        </authorList>
    </citation>
    <scope>NUCLEOTIDE SEQUENCE [LARGE SCALE GENOMIC DNA]</scope>
    <source>
        <strain evidence="2 5">NBRC 109767</strain>
    </source>
</reference>
<dbReference type="EMBL" id="UHDK01000001">
    <property type="protein sequence ID" value="SUM33601.1"/>
    <property type="molecule type" value="Genomic_DNA"/>
</dbReference>
<dbReference type="SUPFAM" id="SSF55729">
    <property type="entry name" value="Acyl-CoA N-acyltransferases (Nat)"/>
    <property type="match status" value="1"/>
</dbReference>
<feature type="domain" description="N-acetyltransferase" evidence="1">
    <location>
        <begin position="25"/>
        <end position="189"/>
    </location>
</feature>
<dbReference type="Proteomes" id="UP000255277">
    <property type="component" value="Unassembled WGS sequence"/>
</dbReference>
<dbReference type="Proteomes" id="UP000321057">
    <property type="component" value="Unassembled WGS sequence"/>
</dbReference>
<dbReference type="InterPro" id="IPR000182">
    <property type="entry name" value="GNAT_dom"/>
</dbReference>
<proteinExistence type="predicted"/>
<dbReference type="STRING" id="1293.SH09_04375"/>